<reference evidence="1" key="2">
    <citation type="journal article" date="2007" name="Science">
        <title>Draft genome sequence of the sexually transmitted pathogen Trichomonas vaginalis.</title>
        <authorList>
            <person name="Carlton J.M."/>
            <person name="Hirt R.P."/>
            <person name="Silva J.C."/>
            <person name="Delcher A.L."/>
            <person name="Schatz M."/>
            <person name="Zhao Q."/>
            <person name="Wortman J.R."/>
            <person name="Bidwell S.L."/>
            <person name="Alsmark U.C.M."/>
            <person name="Besteiro S."/>
            <person name="Sicheritz-Ponten T."/>
            <person name="Noel C.J."/>
            <person name="Dacks J.B."/>
            <person name="Foster P.G."/>
            <person name="Simillion C."/>
            <person name="Van de Peer Y."/>
            <person name="Miranda-Saavedra D."/>
            <person name="Barton G.J."/>
            <person name="Westrop G.D."/>
            <person name="Mueller S."/>
            <person name="Dessi D."/>
            <person name="Fiori P.L."/>
            <person name="Ren Q."/>
            <person name="Paulsen I."/>
            <person name="Zhang H."/>
            <person name="Bastida-Corcuera F.D."/>
            <person name="Simoes-Barbosa A."/>
            <person name="Brown M.T."/>
            <person name="Hayes R.D."/>
            <person name="Mukherjee M."/>
            <person name="Okumura C.Y."/>
            <person name="Schneider R."/>
            <person name="Smith A.J."/>
            <person name="Vanacova S."/>
            <person name="Villalvazo M."/>
            <person name="Haas B.J."/>
            <person name="Pertea M."/>
            <person name="Feldblyum T.V."/>
            <person name="Utterback T.R."/>
            <person name="Shu C.L."/>
            <person name="Osoegawa K."/>
            <person name="de Jong P.J."/>
            <person name="Hrdy I."/>
            <person name="Horvathova L."/>
            <person name="Zubacova Z."/>
            <person name="Dolezal P."/>
            <person name="Malik S.B."/>
            <person name="Logsdon J.M. Jr."/>
            <person name="Henze K."/>
            <person name="Gupta A."/>
            <person name="Wang C.C."/>
            <person name="Dunne R.L."/>
            <person name="Upcroft J.A."/>
            <person name="Upcroft P."/>
            <person name="White O."/>
            <person name="Salzberg S.L."/>
            <person name="Tang P."/>
            <person name="Chiu C.-H."/>
            <person name="Lee Y.-S."/>
            <person name="Embley T.M."/>
            <person name="Coombs G.H."/>
            <person name="Mottram J.C."/>
            <person name="Tachezy J."/>
            <person name="Fraser-Liggett C.M."/>
            <person name="Johnson P.J."/>
        </authorList>
    </citation>
    <scope>NUCLEOTIDE SEQUENCE [LARGE SCALE GENOMIC DNA]</scope>
    <source>
        <strain evidence="1">G3</strain>
    </source>
</reference>
<keyword evidence="2" id="KW-1185">Reference proteome</keyword>
<evidence type="ECO:0000313" key="1">
    <source>
        <dbReference type="EMBL" id="EAY20149.1"/>
    </source>
</evidence>
<dbReference type="Proteomes" id="UP000001542">
    <property type="component" value="Unassembled WGS sequence"/>
</dbReference>
<dbReference type="InParanoid" id="A2DH76"/>
<sequence length="132" mass="15187">MHQKTTLQKMKHHVQVPLPSAESILCQSITIEKNYSNHEQNKSVRYTFINEKIEISECKFINVSTQSDEGSAIYIVRPAYKYFTVDPQIKIDNIFFWKCQSETSPGGIFIDYSSSNIEINHICGINVTGFFD</sequence>
<dbReference type="VEuPathDB" id="TrichDB:TVAGG3_0677130"/>
<dbReference type="AlphaFoldDB" id="A2DH76"/>
<protein>
    <recommendedName>
        <fullName evidence="3">Right handed beta helix domain-containing protein</fullName>
    </recommendedName>
</protein>
<organism evidence="1 2">
    <name type="scientific">Trichomonas vaginalis (strain ATCC PRA-98 / G3)</name>
    <dbReference type="NCBI Taxonomy" id="412133"/>
    <lineage>
        <taxon>Eukaryota</taxon>
        <taxon>Metamonada</taxon>
        <taxon>Parabasalia</taxon>
        <taxon>Trichomonadida</taxon>
        <taxon>Trichomonadidae</taxon>
        <taxon>Trichomonas</taxon>
    </lineage>
</organism>
<accession>A2DH76</accession>
<gene>
    <name evidence="1" type="ORF">TVAG_020940</name>
</gene>
<dbReference type="EMBL" id="DS113200">
    <property type="protein sequence ID" value="EAY20149.1"/>
    <property type="molecule type" value="Genomic_DNA"/>
</dbReference>
<proteinExistence type="predicted"/>
<name>A2DH76_TRIV3</name>
<reference evidence="1" key="1">
    <citation type="submission" date="2006-10" db="EMBL/GenBank/DDBJ databases">
        <authorList>
            <person name="Amadeo P."/>
            <person name="Zhao Q."/>
            <person name="Wortman J."/>
            <person name="Fraser-Liggett C."/>
            <person name="Carlton J."/>
        </authorList>
    </citation>
    <scope>NUCLEOTIDE SEQUENCE</scope>
    <source>
        <strain evidence="1">G3</strain>
    </source>
</reference>
<evidence type="ECO:0008006" key="3">
    <source>
        <dbReference type="Google" id="ProtNLM"/>
    </source>
</evidence>
<dbReference type="RefSeq" id="XP_001581135.1">
    <property type="nucleotide sequence ID" value="XM_001581085.1"/>
</dbReference>
<dbReference type="VEuPathDB" id="TrichDB:TVAG_020940"/>
<evidence type="ECO:0000313" key="2">
    <source>
        <dbReference type="Proteomes" id="UP000001542"/>
    </source>
</evidence>
<dbReference type="KEGG" id="tva:75666396"/>